<dbReference type="InterPro" id="IPR050109">
    <property type="entry name" value="HTH-type_TetR-like_transc_reg"/>
</dbReference>
<keyword evidence="1" id="KW-0805">Transcription regulation</keyword>
<evidence type="ECO:0000256" key="3">
    <source>
        <dbReference type="ARBA" id="ARBA00023163"/>
    </source>
</evidence>
<dbReference type="AlphaFoldDB" id="A0A7G5C0Q6"/>
<dbReference type="PANTHER" id="PTHR30055:SF234">
    <property type="entry name" value="HTH-TYPE TRANSCRIPTIONAL REGULATOR BETI"/>
    <property type="match status" value="1"/>
</dbReference>
<reference evidence="6 7" key="1">
    <citation type="submission" date="2019-07" db="EMBL/GenBank/DDBJ databases">
        <authorList>
            <person name="Kim J.K."/>
            <person name="Cheong H.-M."/>
            <person name="Choi Y."/>
            <person name="Hwang K.J."/>
            <person name="Lee S."/>
            <person name="Choi C."/>
        </authorList>
    </citation>
    <scope>NUCLEOTIDE SEQUENCE [LARGE SCALE GENOMIC DNA]</scope>
    <source>
        <strain evidence="6 7">KS 22</strain>
    </source>
</reference>
<proteinExistence type="predicted"/>
<dbReference type="PANTHER" id="PTHR30055">
    <property type="entry name" value="HTH-TYPE TRANSCRIPTIONAL REGULATOR RUTR"/>
    <property type="match status" value="1"/>
</dbReference>
<dbReference type="PROSITE" id="PS50977">
    <property type="entry name" value="HTH_TETR_2"/>
    <property type="match status" value="1"/>
</dbReference>
<evidence type="ECO:0000313" key="7">
    <source>
        <dbReference type="Proteomes" id="UP000515679"/>
    </source>
</evidence>
<keyword evidence="7" id="KW-1185">Reference proteome</keyword>
<evidence type="ECO:0000256" key="2">
    <source>
        <dbReference type="ARBA" id="ARBA00023125"/>
    </source>
</evidence>
<evidence type="ECO:0000313" key="6">
    <source>
        <dbReference type="EMBL" id="QMV42790.1"/>
    </source>
</evidence>
<evidence type="ECO:0000259" key="5">
    <source>
        <dbReference type="PROSITE" id="PS50977"/>
    </source>
</evidence>
<dbReference type="GO" id="GO:0000976">
    <property type="term" value="F:transcription cis-regulatory region binding"/>
    <property type="evidence" value="ECO:0007669"/>
    <property type="project" value="TreeGrafter"/>
</dbReference>
<evidence type="ECO:0000256" key="1">
    <source>
        <dbReference type="ARBA" id="ARBA00023015"/>
    </source>
</evidence>
<protein>
    <submittedName>
        <fullName evidence="6">TetR/AcrR family transcriptional regulator</fullName>
    </submittedName>
</protein>
<name>A0A7G5C0Q6_9BACL</name>
<evidence type="ECO:0000256" key="4">
    <source>
        <dbReference type="PROSITE-ProRule" id="PRU00335"/>
    </source>
</evidence>
<dbReference type="InterPro" id="IPR025996">
    <property type="entry name" value="MT1864/Rv1816-like_C"/>
</dbReference>
<dbReference type="SUPFAM" id="SSF46689">
    <property type="entry name" value="Homeodomain-like"/>
    <property type="match status" value="1"/>
</dbReference>
<organism evidence="6 7">
    <name type="scientific">Cohnella cholangitidis</name>
    <dbReference type="NCBI Taxonomy" id="2598458"/>
    <lineage>
        <taxon>Bacteria</taxon>
        <taxon>Bacillati</taxon>
        <taxon>Bacillota</taxon>
        <taxon>Bacilli</taxon>
        <taxon>Bacillales</taxon>
        <taxon>Paenibacillaceae</taxon>
        <taxon>Cohnella</taxon>
    </lineage>
</organism>
<dbReference type="Proteomes" id="UP000515679">
    <property type="component" value="Chromosome"/>
</dbReference>
<dbReference type="RefSeq" id="WP_182299017.1">
    <property type="nucleotide sequence ID" value="NZ_CP041969.1"/>
</dbReference>
<dbReference type="KEGG" id="cchl:FPL14_17545"/>
<sequence length="215" mass="24288">MSSKQEQRSEETKRSILAAAGLLFASRGYDSVTMREIAKEAGCSHTTIYIYFKDKEALLQQLSLPPLQALASRMDEWSNTGGRPEEQLKNVSLAFIEFCLANRNVYSVFFNVKSVRVDEQAPKLEINKARNELFGRLAGALGACLRLEPEDERLLTCSRIYYFTLHGIVSTYTHSEESADQLMERLRPTFLASFGVLLSGFKDTIIRNENGMERG</sequence>
<dbReference type="EMBL" id="CP041969">
    <property type="protein sequence ID" value="QMV42790.1"/>
    <property type="molecule type" value="Genomic_DNA"/>
</dbReference>
<dbReference type="Pfam" id="PF00440">
    <property type="entry name" value="TetR_N"/>
    <property type="match status" value="1"/>
</dbReference>
<dbReference type="InterPro" id="IPR001647">
    <property type="entry name" value="HTH_TetR"/>
</dbReference>
<dbReference type="PRINTS" id="PR00455">
    <property type="entry name" value="HTHTETR"/>
</dbReference>
<dbReference type="InterPro" id="IPR009057">
    <property type="entry name" value="Homeodomain-like_sf"/>
</dbReference>
<gene>
    <name evidence="6" type="ORF">FPL14_17545</name>
</gene>
<dbReference type="GO" id="GO:0003700">
    <property type="term" value="F:DNA-binding transcription factor activity"/>
    <property type="evidence" value="ECO:0007669"/>
    <property type="project" value="TreeGrafter"/>
</dbReference>
<keyword evidence="2 4" id="KW-0238">DNA-binding</keyword>
<dbReference type="SUPFAM" id="SSF48498">
    <property type="entry name" value="Tetracyclin repressor-like, C-terminal domain"/>
    <property type="match status" value="1"/>
</dbReference>
<dbReference type="Gene3D" id="1.10.357.10">
    <property type="entry name" value="Tetracycline Repressor, domain 2"/>
    <property type="match status" value="1"/>
</dbReference>
<feature type="DNA-binding region" description="H-T-H motif" evidence="4">
    <location>
        <begin position="33"/>
        <end position="52"/>
    </location>
</feature>
<dbReference type="InterPro" id="IPR036271">
    <property type="entry name" value="Tet_transcr_reg_TetR-rel_C_sf"/>
</dbReference>
<accession>A0A7G5C0Q6</accession>
<feature type="domain" description="HTH tetR-type" evidence="5">
    <location>
        <begin position="10"/>
        <end position="70"/>
    </location>
</feature>
<dbReference type="Pfam" id="PF13305">
    <property type="entry name" value="TetR_C_33"/>
    <property type="match status" value="1"/>
</dbReference>
<keyword evidence="3" id="KW-0804">Transcription</keyword>